<keyword evidence="2" id="KW-1003">Cell membrane</keyword>
<dbReference type="SUPFAM" id="SSF58104">
    <property type="entry name" value="Methyl-accepting chemotaxis protein (MCP) signaling domain"/>
    <property type="match status" value="1"/>
</dbReference>
<feature type="domain" description="Methyl-accepting transducer" evidence="8">
    <location>
        <begin position="222"/>
        <end position="451"/>
    </location>
</feature>
<keyword evidence="2" id="KW-0997">Cell inner membrane</keyword>
<keyword evidence="3 5" id="KW-0807">Transducer</keyword>
<evidence type="ECO:0000256" key="1">
    <source>
        <dbReference type="ARBA" id="ARBA00004429"/>
    </source>
</evidence>
<keyword evidence="7" id="KW-1133">Transmembrane helix</keyword>
<dbReference type="PANTHER" id="PTHR32089:SF112">
    <property type="entry name" value="LYSOZYME-LIKE PROTEIN-RELATED"/>
    <property type="match status" value="1"/>
</dbReference>
<comment type="caution">
    <text evidence="10">The sequence shown here is derived from an EMBL/GenBank/DDBJ whole genome shotgun (WGS) entry which is preliminary data.</text>
</comment>
<keyword evidence="11" id="KW-1185">Reference proteome</keyword>
<dbReference type="InterPro" id="IPR004089">
    <property type="entry name" value="MCPsignal_dom"/>
</dbReference>
<evidence type="ECO:0000256" key="2">
    <source>
        <dbReference type="ARBA" id="ARBA00022519"/>
    </source>
</evidence>
<evidence type="ECO:0000259" key="9">
    <source>
        <dbReference type="PROSITE" id="PS50192"/>
    </source>
</evidence>
<accession>A0A081BDT7</accession>
<dbReference type="AlphaFoldDB" id="A0A081BDT7"/>
<evidence type="ECO:0000256" key="7">
    <source>
        <dbReference type="SAM" id="Phobius"/>
    </source>
</evidence>
<dbReference type="PANTHER" id="PTHR32089">
    <property type="entry name" value="METHYL-ACCEPTING CHEMOTAXIS PROTEIN MCPB"/>
    <property type="match status" value="1"/>
</dbReference>
<comment type="subcellular location">
    <subcellularLocation>
        <location evidence="1">Cell inner membrane</location>
        <topology evidence="1">Multi-pass membrane protein</topology>
    </subcellularLocation>
</comment>
<evidence type="ECO:0000256" key="3">
    <source>
        <dbReference type="ARBA" id="ARBA00023224"/>
    </source>
</evidence>
<evidence type="ECO:0000259" key="8">
    <source>
        <dbReference type="PROSITE" id="PS50111"/>
    </source>
</evidence>
<evidence type="ECO:0000256" key="6">
    <source>
        <dbReference type="SAM" id="MobiDB-lite"/>
    </source>
</evidence>
<dbReference type="SMART" id="SM00283">
    <property type="entry name" value="MA"/>
    <property type="match status" value="1"/>
</dbReference>
<evidence type="ECO:0000313" key="10">
    <source>
        <dbReference type="EMBL" id="GAK46205.1"/>
    </source>
</evidence>
<keyword evidence="7" id="KW-0472">Membrane</keyword>
<evidence type="ECO:0000256" key="5">
    <source>
        <dbReference type="PROSITE-ProRule" id="PRU00284"/>
    </source>
</evidence>
<feature type="transmembrane region" description="Helical" evidence="7">
    <location>
        <begin position="113"/>
        <end position="133"/>
    </location>
</feature>
<keyword evidence="7" id="KW-0812">Transmembrane</keyword>
<feature type="transmembrane region" description="Helical" evidence="7">
    <location>
        <begin position="139"/>
        <end position="160"/>
    </location>
</feature>
<comment type="similarity">
    <text evidence="4">Belongs to the methyl-accepting chemotaxis (MCP) protein family.</text>
</comment>
<dbReference type="Gene3D" id="1.10.287.950">
    <property type="entry name" value="Methyl-accepting chemotaxis protein"/>
    <property type="match status" value="1"/>
</dbReference>
<dbReference type="InterPro" id="IPR000727">
    <property type="entry name" value="T_SNARE_dom"/>
</dbReference>
<dbReference type="RefSeq" id="WP_052379493.1">
    <property type="nucleotide sequence ID" value="NZ_BBIO01000016.1"/>
</dbReference>
<feature type="region of interest" description="Disordered" evidence="6">
    <location>
        <begin position="185"/>
        <end position="206"/>
    </location>
</feature>
<dbReference type="STRING" id="1333998.M2A_2704"/>
<dbReference type="EMBL" id="BBIO01000016">
    <property type="protein sequence ID" value="GAK46205.1"/>
    <property type="molecule type" value="Genomic_DNA"/>
</dbReference>
<reference evidence="10 11" key="1">
    <citation type="submission" date="2014-07" db="EMBL/GenBank/DDBJ databases">
        <title>Tepidicaulis marinum gen. nov., sp. nov., a novel marine bacterium denitrifying nitrate to nitrous oxide strictly under microaerobic conditions.</title>
        <authorList>
            <person name="Takeuchi M."/>
            <person name="Yamagishi T."/>
            <person name="Kamagata Y."/>
            <person name="Oshima K."/>
            <person name="Hattori M."/>
            <person name="Katayama T."/>
            <person name="Hanada S."/>
            <person name="Tamaki H."/>
            <person name="Marumo K."/>
            <person name="Maeda H."/>
            <person name="Nedachi M."/>
            <person name="Iwasaki W."/>
            <person name="Suwa Y."/>
            <person name="Sakata S."/>
        </authorList>
    </citation>
    <scope>NUCLEOTIDE SEQUENCE [LARGE SCALE GENOMIC DNA]</scope>
    <source>
        <strain evidence="10 11">MA2</strain>
    </source>
</reference>
<feature type="domain" description="T-SNARE coiled-coil homology" evidence="9">
    <location>
        <begin position="381"/>
        <end position="443"/>
    </location>
</feature>
<sequence>MNTVNMQRRAMTWLVAYLWLHIPVIPILGTINDRDYMGATALAVVLTGLTTALWRLMPESTLTRQSGAITFMMMICLYIYELAGHSYQPDVHLYFMVGLAMLVMLLDGRAMLAAAATVLAHHIILNAALPFALWPGDTAYIRLAIHAGVVVLETAVLYYCCEQLVAAFREAEGALDRARAELSDAQRQANEERRAAEERNRQAKENANRALAEAFEKKVGQVVKTVSQHVAAMRDVARNMDENAAASLEQVESATDAAGEASGNVETIAGSAEQMASAIRESAERVAETATLATAAAKEVDMTDSRVQTLSHTANKIGEIIDLINDIAEQTNLLALNATIEAARAGDAGRGFAVVASEVKDLATQTAKATEEITAQIKSIQGATDDTVQSIANIRERIGVINEISVSVSAAVEEQSLATEEITRGTKSAAASTQHVSGTMQQVRQSAETTGEAAKAVGSAVLSLDKEVVFLEDEVQNFLTQIKTG</sequence>
<dbReference type="PROSITE" id="PS50192">
    <property type="entry name" value="T_SNARE"/>
    <property type="match status" value="1"/>
</dbReference>
<evidence type="ECO:0000313" key="11">
    <source>
        <dbReference type="Proteomes" id="UP000028702"/>
    </source>
</evidence>
<dbReference type="GO" id="GO:0005886">
    <property type="term" value="C:plasma membrane"/>
    <property type="evidence" value="ECO:0007669"/>
    <property type="project" value="UniProtKB-SubCell"/>
</dbReference>
<protein>
    <submittedName>
        <fullName evidence="10">Putative methyl-accepting chemotaxis protein</fullName>
    </submittedName>
</protein>
<dbReference type="GO" id="GO:0007165">
    <property type="term" value="P:signal transduction"/>
    <property type="evidence" value="ECO:0007669"/>
    <property type="project" value="UniProtKB-KW"/>
</dbReference>
<dbReference type="eggNOG" id="COG0840">
    <property type="taxonomic scope" value="Bacteria"/>
</dbReference>
<feature type="transmembrane region" description="Helical" evidence="7">
    <location>
        <begin position="12"/>
        <end position="31"/>
    </location>
</feature>
<evidence type="ECO:0000256" key="4">
    <source>
        <dbReference type="ARBA" id="ARBA00029447"/>
    </source>
</evidence>
<proteinExistence type="inferred from homology"/>
<organism evidence="10 11">
    <name type="scientific">Tepidicaulis marinus</name>
    <dbReference type="NCBI Taxonomy" id="1333998"/>
    <lineage>
        <taxon>Bacteria</taxon>
        <taxon>Pseudomonadati</taxon>
        <taxon>Pseudomonadota</taxon>
        <taxon>Alphaproteobacteria</taxon>
        <taxon>Hyphomicrobiales</taxon>
        <taxon>Parvibaculaceae</taxon>
        <taxon>Tepidicaulis</taxon>
    </lineage>
</organism>
<dbReference type="PROSITE" id="PS50111">
    <property type="entry name" value="CHEMOTAXIS_TRANSDUC_2"/>
    <property type="match status" value="1"/>
</dbReference>
<feature type="transmembrane region" description="Helical" evidence="7">
    <location>
        <begin position="68"/>
        <end position="85"/>
    </location>
</feature>
<name>A0A081BDT7_9HYPH</name>
<gene>
    <name evidence="10" type="ORF">M2A_2704</name>
</gene>
<feature type="transmembrane region" description="Helical" evidence="7">
    <location>
        <begin position="37"/>
        <end position="56"/>
    </location>
</feature>
<dbReference type="Pfam" id="PF00015">
    <property type="entry name" value="MCPsignal"/>
    <property type="match status" value="1"/>
</dbReference>
<dbReference type="Proteomes" id="UP000028702">
    <property type="component" value="Unassembled WGS sequence"/>
</dbReference>